<name>A0A8J1Y7U4_OWEFU</name>
<dbReference type="GO" id="GO:0006493">
    <property type="term" value="P:protein O-linked glycosylation"/>
    <property type="evidence" value="ECO:0007669"/>
    <property type="project" value="TreeGrafter"/>
</dbReference>
<keyword evidence="8 11" id="KW-0333">Golgi apparatus</keyword>
<evidence type="ECO:0000256" key="3">
    <source>
        <dbReference type="ARBA" id="ARBA00022676"/>
    </source>
</evidence>
<keyword evidence="6" id="KW-0735">Signal-anchor</keyword>
<dbReference type="OrthoDB" id="2139606at2759"/>
<dbReference type="InterPro" id="IPR002659">
    <property type="entry name" value="Glyco_trans_31"/>
</dbReference>
<gene>
    <name evidence="12" type="ORF">OFUS_LOCUS7178</name>
</gene>
<evidence type="ECO:0000313" key="12">
    <source>
        <dbReference type="EMBL" id="CAH1780488.1"/>
    </source>
</evidence>
<comment type="similarity">
    <text evidence="2 11">Belongs to the glycosyltransferase 31 family.</text>
</comment>
<dbReference type="Gene3D" id="3.90.550.50">
    <property type="match status" value="1"/>
</dbReference>
<keyword evidence="4" id="KW-0808">Transferase</keyword>
<keyword evidence="13" id="KW-1185">Reference proteome</keyword>
<dbReference type="Pfam" id="PF01762">
    <property type="entry name" value="Galactosyl_T"/>
    <property type="match status" value="1"/>
</dbReference>
<evidence type="ECO:0000256" key="2">
    <source>
        <dbReference type="ARBA" id="ARBA00008661"/>
    </source>
</evidence>
<dbReference type="EMBL" id="CAIIXF020000003">
    <property type="protein sequence ID" value="CAH1780488.1"/>
    <property type="molecule type" value="Genomic_DNA"/>
</dbReference>
<sequence>MSGIRLAFLIVLCLSSLSIIAIGLNLLLHVPRPVIKASNRRTFEFESITDEANNISTLIDLLRNTLVNSNESVTTKAVHAKKALKPTARPDQCVSCFPQSSYIFPNYNVCSTEHPRSQDVKLLLLIFTTYEKTRNREALRKTWTSIAENNTARVRYVFLLGKHDDHNWNKKALAEAKHYGDIVISDFREVYKNLTLKTISGFQWAAGFCPNAKYIMKTDDDMWVNTPKLLKNLDRWHISKEVVGFCLPVDDVHREKDSRWYVSPLEYPHSKYPGFCSGTGYVTTMSVMQAIVGVSPHIPYFFLEDIYVAICIKKLGYKLRRLRGFYNDKVPFDPCMYQQMITSHNVTMWELEEAWSPKCSGTDIAKETYHLKHAISHKKMNIKFPLFKITSRTSNLSP</sequence>
<keyword evidence="3 11" id="KW-0328">Glycosyltransferase</keyword>
<evidence type="ECO:0000256" key="8">
    <source>
        <dbReference type="ARBA" id="ARBA00023034"/>
    </source>
</evidence>
<dbReference type="GO" id="GO:0000139">
    <property type="term" value="C:Golgi membrane"/>
    <property type="evidence" value="ECO:0007669"/>
    <property type="project" value="UniProtKB-SubCell"/>
</dbReference>
<dbReference type="GO" id="GO:0016758">
    <property type="term" value="F:hexosyltransferase activity"/>
    <property type="evidence" value="ECO:0007669"/>
    <property type="project" value="InterPro"/>
</dbReference>
<dbReference type="AlphaFoldDB" id="A0A8J1Y7U4"/>
<keyword evidence="9" id="KW-0472">Membrane</keyword>
<comment type="subcellular location">
    <subcellularLocation>
        <location evidence="1 11">Golgi apparatus membrane</location>
        <topology evidence="1 11">Single-pass type II membrane protein</topology>
    </subcellularLocation>
</comment>
<dbReference type="PANTHER" id="PTHR11214:SF314">
    <property type="entry name" value="HEXOSYLTRANSFERASE"/>
    <property type="match status" value="1"/>
</dbReference>
<dbReference type="EC" id="2.4.1.-" evidence="11"/>
<dbReference type="PANTHER" id="PTHR11214">
    <property type="entry name" value="BETA-1,3-N-ACETYLGLUCOSAMINYLTRANSFERASE"/>
    <property type="match status" value="1"/>
</dbReference>
<organism evidence="12 13">
    <name type="scientific">Owenia fusiformis</name>
    <name type="common">Polychaete worm</name>
    <dbReference type="NCBI Taxonomy" id="6347"/>
    <lineage>
        <taxon>Eukaryota</taxon>
        <taxon>Metazoa</taxon>
        <taxon>Spiralia</taxon>
        <taxon>Lophotrochozoa</taxon>
        <taxon>Annelida</taxon>
        <taxon>Polychaeta</taxon>
        <taxon>Sedentaria</taxon>
        <taxon>Canalipalpata</taxon>
        <taxon>Sabellida</taxon>
        <taxon>Oweniida</taxon>
        <taxon>Oweniidae</taxon>
        <taxon>Owenia</taxon>
    </lineage>
</organism>
<keyword evidence="5" id="KW-0812">Transmembrane</keyword>
<evidence type="ECO:0000313" key="13">
    <source>
        <dbReference type="Proteomes" id="UP000749559"/>
    </source>
</evidence>
<dbReference type="InterPro" id="IPR029044">
    <property type="entry name" value="Nucleotide-diphossugar_trans"/>
</dbReference>
<accession>A0A8J1Y7U4</accession>
<keyword evidence="10" id="KW-0325">Glycoprotein</keyword>
<evidence type="ECO:0000256" key="4">
    <source>
        <dbReference type="ARBA" id="ARBA00022679"/>
    </source>
</evidence>
<evidence type="ECO:0000256" key="11">
    <source>
        <dbReference type="RuleBase" id="RU363063"/>
    </source>
</evidence>
<evidence type="ECO:0000256" key="6">
    <source>
        <dbReference type="ARBA" id="ARBA00022968"/>
    </source>
</evidence>
<protein>
    <recommendedName>
        <fullName evidence="11">Hexosyltransferase</fullName>
        <ecNumber evidence="11">2.4.1.-</ecNumber>
    </recommendedName>
</protein>
<reference evidence="12" key="1">
    <citation type="submission" date="2022-03" db="EMBL/GenBank/DDBJ databases">
        <authorList>
            <person name="Martin C."/>
        </authorList>
    </citation>
    <scope>NUCLEOTIDE SEQUENCE</scope>
</reference>
<keyword evidence="7" id="KW-1133">Transmembrane helix</keyword>
<evidence type="ECO:0000256" key="10">
    <source>
        <dbReference type="ARBA" id="ARBA00023180"/>
    </source>
</evidence>
<evidence type="ECO:0000256" key="1">
    <source>
        <dbReference type="ARBA" id="ARBA00004323"/>
    </source>
</evidence>
<evidence type="ECO:0000256" key="7">
    <source>
        <dbReference type="ARBA" id="ARBA00022989"/>
    </source>
</evidence>
<proteinExistence type="inferred from homology"/>
<evidence type="ECO:0000256" key="5">
    <source>
        <dbReference type="ARBA" id="ARBA00022692"/>
    </source>
</evidence>
<evidence type="ECO:0000256" key="9">
    <source>
        <dbReference type="ARBA" id="ARBA00023136"/>
    </source>
</evidence>
<dbReference type="Proteomes" id="UP000749559">
    <property type="component" value="Unassembled WGS sequence"/>
</dbReference>
<dbReference type="SUPFAM" id="SSF53448">
    <property type="entry name" value="Nucleotide-diphospho-sugar transferases"/>
    <property type="match status" value="1"/>
</dbReference>
<comment type="caution">
    <text evidence="12">The sequence shown here is derived from an EMBL/GenBank/DDBJ whole genome shotgun (WGS) entry which is preliminary data.</text>
</comment>
<dbReference type="FunFam" id="3.90.550.50:FF:000001">
    <property type="entry name" value="Hexosyltransferase"/>
    <property type="match status" value="1"/>
</dbReference>